<evidence type="ECO:0000313" key="6">
    <source>
        <dbReference type="Proteomes" id="UP000422736"/>
    </source>
</evidence>
<dbReference type="InterPro" id="IPR050502">
    <property type="entry name" value="Euk_RNA-bind_prot"/>
</dbReference>
<feature type="domain" description="RRM" evidence="4">
    <location>
        <begin position="18"/>
        <end position="94"/>
    </location>
</feature>
<dbReference type="InterPro" id="IPR012677">
    <property type="entry name" value="Nucleotide-bd_a/b_plait_sf"/>
</dbReference>
<dbReference type="PANTHER" id="PTHR48025:SF1">
    <property type="entry name" value="RRM DOMAIN-CONTAINING PROTEIN"/>
    <property type="match status" value="1"/>
</dbReference>
<name>A0ABX6F060_KLUMA</name>
<dbReference type="InterPro" id="IPR035979">
    <property type="entry name" value="RBD_domain_sf"/>
</dbReference>
<dbReference type="InterPro" id="IPR000504">
    <property type="entry name" value="RRM_dom"/>
</dbReference>
<keyword evidence="6" id="KW-1185">Reference proteome</keyword>
<evidence type="ECO:0000256" key="2">
    <source>
        <dbReference type="PROSITE-ProRule" id="PRU00176"/>
    </source>
</evidence>
<keyword evidence="1 2" id="KW-0694">RNA-binding</keyword>
<reference evidence="5 6" key="1">
    <citation type="submission" date="2016-03" db="EMBL/GenBank/DDBJ databases">
        <title>How can Kluyveromyces marxianus grow so fast - potential evolutionary course in Saccharomyces Complex revealed by comparative genomics.</title>
        <authorList>
            <person name="Mo W."/>
            <person name="Lu W."/>
            <person name="Yang X."/>
            <person name="Qi J."/>
            <person name="Lv H."/>
        </authorList>
    </citation>
    <scope>NUCLEOTIDE SEQUENCE [LARGE SCALE GENOMIC DNA]</scope>
    <source>
        <strain evidence="5 6">FIM1</strain>
    </source>
</reference>
<accession>A0ABX6F060</accession>
<proteinExistence type="predicted"/>
<evidence type="ECO:0000256" key="1">
    <source>
        <dbReference type="ARBA" id="ARBA00022884"/>
    </source>
</evidence>
<feature type="region of interest" description="Disordered" evidence="3">
    <location>
        <begin position="222"/>
        <end position="242"/>
    </location>
</feature>
<feature type="region of interest" description="Disordered" evidence="3">
    <location>
        <begin position="99"/>
        <end position="127"/>
    </location>
</feature>
<gene>
    <name evidence="5" type="primary">SBP1</name>
    <name evidence="5" type="ORF">FIM1_5194</name>
</gene>
<evidence type="ECO:0000313" key="5">
    <source>
        <dbReference type="EMBL" id="QGN17985.1"/>
    </source>
</evidence>
<dbReference type="PROSITE" id="PS50102">
    <property type="entry name" value="RRM"/>
    <property type="match status" value="2"/>
</dbReference>
<feature type="domain" description="RRM" evidence="4">
    <location>
        <begin position="136"/>
        <end position="223"/>
    </location>
</feature>
<dbReference type="EMBL" id="CP015060">
    <property type="protein sequence ID" value="QGN17985.1"/>
    <property type="molecule type" value="Genomic_DNA"/>
</dbReference>
<dbReference type="SMART" id="SM00360">
    <property type="entry name" value="RRM"/>
    <property type="match status" value="2"/>
</dbReference>
<dbReference type="SUPFAM" id="SSF54928">
    <property type="entry name" value="RNA-binding domain, RBD"/>
    <property type="match status" value="2"/>
</dbReference>
<dbReference type="CDD" id="cd00590">
    <property type="entry name" value="RRM_SF"/>
    <property type="match status" value="1"/>
</dbReference>
<dbReference type="Proteomes" id="UP000422736">
    <property type="component" value="Chromosome 8"/>
</dbReference>
<protein>
    <submittedName>
        <fullName evidence="5">Single-stranded nucleic acid-binding protein</fullName>
    </submittedName>
</protein>
<sequence>MSETIEQTNTKIVVDPESSVFVGNLSPETTAEDLKQVFGESVKVEIPTFQSDRTYPRIFAFVTFEDKVDVEELKEKFDKTVIKDKSIYVTKVLTPEEQQLKKQKRRANQRGKAVPAPPKKNKETKVPLEQMERSKDTLYVNNIPYHTTKNEIASFFGTSEESVVLPMRRMKDTATKRVFFSKKYNRGIAFVSFPEGTDIEAKAAEFNGKTFEDRELTVDVAANKPAHTETEPQTETANATSE</sequence>
<evidence type="ECO:0000256" key="3">
    <source>
        <dbReference type="SAM" id="MobiDB-lite"/>
    </source>
</evidence>
<feature type="compositionally biased region" description="Polar residues" evidence="3">
    <location>
        <begin position="231"/>
        <end position="242"/>
    </location>
</feature>
<dbReference type="Gene3D" id="3.30.70.330">
    <property type="match status" value="2"/>
</dbReference>
<dbReference type="Pfam" id="PF00076">
    <property type="entry name" value="RRM_1"/>
    <property type="match status" value="2"/>
</dbReference>
<organism evidence="5 6">
    <name type="scientific">Kluyveromyces marxianus</name>
    <name type="common">Yeast</name>
    <name type="synonym">Candida kefyr</name>
    <dbReference type="NCBI Taxonomy" id="4911"/>
    <lineage>
        <taxon>Eukaryota</taxon>
        <taxon>Fungi</taxon>
        <taxon>Dikarya</taxon>
        <taxon>Ascomycota</taxon>
        <taxon>Saccharomycotina</taxon>
        <taxon>Saccharomycetes</taxon>
        <taxon>Saccharomycetales</taxon>
        <taxon>Saccharomycetaceae</taxon>
        <taxon>Kluyveromyces</taxon>
    </lineage>
</organism>
<dbReference type="PANTHER" id="PTHR48025">
    <property type="entry name" value="OS02G0815200 PROTEIN"/>
    <property type="match status" value="1"/>
</dbReference>
<evidence type="ECO:0000259" key="4">
    <source>
        <dbReference type="PROSITE" id="PS50102"/>
    </source>
</evidence>